<protein>
    <recommendedName>
        <fullName evidence="4">Ribosomal protein S10 domain-containing protein</fullName>
    </recommendedName>
</protein>
<feature type="region of interest" description="Disordered" evidence="1">
    <location>
        <begin position="21"/>
        <end position="47"/>
    </location>
</feature>
<name>A0AAV5GE07_9BASI</name>
<reference evidence="2 3" key="1">
    <citation type="submission" date="2021-12" db="EMBL/GenBank/DDBJ databases">
        <title>High titer production of polyol ester of fatty acids by Rhodotorula paludigena BS15 towards product separation-free biomass refinery.</title>
        <authorList>
            <person name="Mano J."/>
            <person name="Ono H."/>
            <person name="Tanaka T."/>
            <person name="Naito K."/>
            <person name="Sushida H."/>
            <person name="Ike M."/>
            <person name="Tokuyasu K."/>
            <person name="Kitaoka M."/>
        </authorList>
    </citation>
    <scope>NUCLEOTIDE SEQUENCE [LARGE SCALE GENOMIC DNA]</scope>
    <source>
        <strain evidence="2 3">BS15</strain>
    </source>
</reference>
<organism evidence="2 3">
    <name type="scientific">Rhodotorula paludigena</name>
    <dbReference type="NCBI Taxonomy" id="86838"/>
    <lineage>
        <taxon>Eukaryota</taxon>
        <taxon>Fungi</taxon>
        <taxon>Dikarya</taxon>
        <taxon>Basidiomycota</taxon>
        <taxon>Pucciniomycotina</taxon>
        <taxon>Microbotryomycetes</taxon>
        <taxon>Sporidiobolales</taxon>
        <taxon>Sporidiobolaceae</taxon>
        <taxon>Rhodotorula</taxon>
    </lineage>
</organism>
<gene>
    <name evidence="2" type="ORF">Rhopal_000806-T1</name>
</gene>
<evidence type="ECO:0000313" key="3">
    <source>
        <dbReference type="Proteomes" id="UP001342314"/>
    </source>
</evidence>
<feature type="region of interest" description="Disordered" evidence="1">
    <location>
        <begin position="98"/>
        <end position="147"/>
    </location>
</feature>
<dbReference type="Gene3D" id="3.30.230.10">
    <property type="match status" value="1"/>
</dbReference>
<evidence type="ECO:0008006" key="4">
    <source>
        <dbReference type="Google" id="ProtNLM"/>
    </source>
</evidence>
<dbReference type="EMBL" id="BQKY01000002">
    <property type="protein sequence ID" value="GJN87851.1"/>
    <property type="molecule type" value="Genomic_DNA"/>
</dbReference>
<dbReference type="Proteomes" id="UP001342314">
    <property type="component" value="Unassembled WGS sequence"/>
</dbReference>
<sequence>MLVSPARTACRACRCARAAFSRQASTSAKPDAPAEPPSRPPPRPRTKVLSDLAPAAHRLAFRSLPYAAPPHLVAPHPSQHTFHAQPYFSLRCFPSIPRSSPSASSPPPPSRPASPLRAGSPTPTPFLAGRTALSPSHPTGFLSPSSSELQAALHRAAHARKPYTLDLSVFASKKRVHKSAVVRERCKRRVREAVRIVVVRGARGDEGEEGGIALEEGDVRGTGPRKWLVPGHHYIMSISLEVYRCPLPVLVEHVRTALKAVRKKAEEALLRSQLNDIEISPRALQDEPDAAQASRRGPR</sequence>
<comment type="caution">
    <text evidence="2">The sequence shown here is derived from an EMBL/GenBank/DDBJ whole genome shotgun (WGS) entry which is preliminary data.</text>
</comment>
<keyword evidence="3" id="KW-1185">Reference proteome</keyword>
<proteinExistence type="predicted"/>
<feature type="region of interest" description="Disordered" evidence="1">
    <location>
        <begin position="280"/>
        <end position="299"/>
    </location>
</feature>
<dbReference type="AlphaFoldDB" id="A0AAV5GE07"/>
<evidence type="ECO:0000256" key="1">
    <source>
        <dbReference type="SAM" id="MobiDB-lite"/>
    </source>
</evidence>
<evidence type="ECO:0000313" key="2">
    <source>
        <dbReference type="EMBL" id="GJN87851.1"/>
    </source>
</evidence>
<accession>A0AAV5GE07</accession>
<feature type="compositionally biased region" description="Pro residues" evidence="1">
    <location>
        <begin position="33"/>
        <end position="43"/>
    </location>
</feature>
<feature type="compositionally biased region" description="Polar residues" evidence="1">
    <location>
        <begin position="133"/>
        <end position="147"/>
    </location>
</feature>
<dbReference type="InterPro" id="IPR014721">
    <property type="entry name" value="Ribsml_uS5_D2-typ_fold_subgr"/>
</dbReference>